<feature type="region of interest" description="Disordered" evidence="1">
    <location>
        <begin position="182"/>
        <end position="228"/>
    </location>
</feature>
<dbReference type="GO" id="GO:0003824">
    <property type="term" value="F:catalytic activity"/>
    <property type="evidence" value="ECO:0007669"/>
    <property type="project" value="InterPro"/>
</dbReference>
<dbReference type="PRINTS" id="PR01228">
    <property type="entry name" value="EGGSHELL"/>
</dbReference>
<gene>
    <name evidence="2" type="ORF">HYH03_018471</name>
</gene>
<feature type="compositionally biased region" description="Gly residues" evidence="1">
    <location>
        <begin position="212"/>
        <end position="222"/>
    </location>
</feature>
<keyword evidence="3" id="KW-1185">Reference proteome</keyword>
<dbReference type="PANTHER" id="PTHR21521:SF0">
    <property type="entry name" value="AMUN, ISOFORM A"/>
    <property type="match status" value="1"/>
</dbReference>
<dbReference type="GO" id="GO:0006281">
    <property type="term" value="P:DNA repair"/>
    <property type="evidence" value="ECO:0007669"/>
    <property type="project" value="InterPro"/>
</dbReference>
<sequence length="228" mass="21133">MARGQWRPKLLSYAQQQPAGAVEAASRAALKALRAFRPPPEGSGSGPGAAEGPLKEALGALTALKGVGPATASALLSAARPYDLPYMGDEALAVAVGRKGDYTDKAYLDLARALRAKARALGAAGGAAEGAAGGAGSSGSGQGEPAGEGAGGSGGEGGGGAWGAADVERCLWAAGVLGAGGSGGGGGGAKGKAAAVAGGAAGGAGKGKRKGSGAGGAAAGSGKGKKRK</sequence>
<protein>
    <submittedName>
        <fullName evidence="2">Uncharacterized protein</fullName>
    </submittedName>
</protein>
<dbReference type="PANTHER" id="PTHR21521">
    <property type="entry name" value="AMUN, ISOFORM A"/>
    <property type="match status" value="1"/>
</dbReference>
<accession>A0A835XGF0</accession>
<reference evidence="2" key="1">
    <citation type="journal article" date="2020" name="bioRxiv">
        <title>Comparative genomics of Chlamydomonas.</title>
        <authorList>
            <person name="Craig R.J."/>
            <person name="Hasan A.R."/>
            <person name="Ness R.W."/>
            <person name="Keightley P.D."/>
        </authorList>
    </citation>
    <scope>NUCLEOTIDE SEQUENCE</scope>
    <source>
        <strain evidence="2">CCAP 11/70</strain>
    </source>
</reference>
<dbReference type="SUPFAM" id="SSF48150">
    <property type="entry name" value="DNA-glycosylase"/>
    <property type="match status" value="1"/>
</dbReference>
<proteinExistence type="predicted"/>
<feature type="region of interest" description="Disordered" evidence="1">
    <location>
        <begin position="131"/>
        <end position="160"/>
    </location>
</feature>
<name>A0A835XGF0_9CHLO</name>
<comment type="caution">
    <text evidence="2">The sequence shown here is derived from an EMBL/GenBank/DDBJ whole genome shotgun (WGS) entry which is preliminary data.</text>
</comment>
<evidence type="ECO:0000313" key="2">
    <source>
        <dbReference type="EMBL" id="KAG2482587.1"/>
    </source>
</evidence>
<evidence type="ECO:0000256" key="1">
    <source>
        <dbReference type="SAM" id="MobiDB-lite"/>
    </source>
</evidence>
<evidence type="ECO:0000313" key="3">
    <source>
        <dbReference type="Proteomes" id="UP000612055"/>
    </source>
</evidence>
<dbReference type="EMBL" id="JAEHOE010000212">
    <property type="protein sequence ID" value="KAG2482587.1"/>
    <property type="molecule type" value="Genomic_DNA"/>
</dbReference>
<dbReference type="AlphaFoldDB" id="A0A835XGF0"/>
<organism evidence="2 3">
    <name type="scientific">Edaphochlamys debaryana</name>
    <dbReference type="NCBI Taxonomy" id="47281"/>
    <lineage>
        <taxon>Eukaryota</taxon>
        <taxon>Viridiplantae</taxon>
        <taxon>Chlorophyta</taxon>
        <taxon>core chlorophytes</taxon>
        <taxon>Chlorophyceae</taxon>
        <taxon>CS clade</taxon>
        <taxon>Chlamydomonadales</taxon>
        <taxon>Chlamydomonadales incertae sedis</taxon>
        <taxon>Edaphochlamys</taxon>
    </lineage>
</organism>
<dbReference type="Proteomes" id="UP000612055">
    <property type="component" value="Unassembled WGS sequence"/>
</dbReference>
<dbReference type="InterPro" id="IPR011257">
    <property type="entry name" value="DNA_glycosylase"/>
</dbReference>
<dbReference type="OrthoDB" id="549925at2759"/>